<reference evidence="2" key="1">
    <citation type="submission" date="2017-09" db="EMBL/GenBank/DDBJ databases">
        <authorList>
            <person name="Varghese N."/>
            <person name="Submissions S."/>
        </authorList>
    </citation>
    <scope>NUCLEOTIDE SEQUENCE [LARGE SCALE GENOMIC DNA]</scope>
    <source>
        <strain evidence="2">CGMCC 1.12803</strain>
    </source>
</reference>
<dbReference type="Proteomes" id="UP000219281">
    <property type="component" value="Unassembled WGS sequence"/>
</dbReference>
<keyword evidence="2" id="KW-1185">Reference proteome</keyword>
<protein>
    <submittedName>
        <fullName evidence="1">Uncharacterized protein</fullName>
    </submittedName>
</protein>
<evidence type="ECO:0000313" key="1">
    <source>
        <dbReference type="EMBL" id="SOD18972.1"/>
    </source>
</evidence>
<accession>A0A286AAS0</accession>
<proteinExistence type="predicted"/>
<sequence length="39" mass="4592">MKTNRVPIWVPYLINKSLIKNYGFITLCVEDCFPDSLMK</sequence>
<dbReference type="EMBL" id="OCMT01000003">
    <property type="protein sequence ID" value="SOD18972.1"/>
    <property type="molecule type" value="Genomic_DNA"/>
</dbReference>
<organism evidence="1 2">
    <name type="scientific">Pedobacter xixiisoli</name>
    <dbReference type="NCBI Taxonomy" id="1476464"/>
    <lineage>
        <taxon>Bacteria</taxon>
        <taxon>Pseudomonadati</taxon>
        <taxon>Bacteroidota</taxon>
        <taxon>Sphingobacteriia</taxon>
        <taxon>Sphingobacteriales</taxon>
        <taxon>Sphingobacteriaceae</taxon>
        <taxon>Pedobacter</taxon>
    </lineage>
</organism>
<name>A0A286AAS0_9SPHI</name>
<evidence type="ECO:0000313" key="2">
    <source>
        <dbReference type="Proteomes" id="UP000219281"/>
    </source>
</evidence>
<dbReference type="AlphaFoldDB" id="A0A286AAS0"/>
<gene>
    <name evidence="1" type="ORF">SAMN06297358_3281</name>
</gene>